<organism evidence="2 3">
    <name type="scientific">Pseudaeromonas paramecii</name>
    <dbReference type="NCBI Taxonomy" id="2138166"/>
    <lineage>
        <taxon>Bacteria</taxon>
        <taxon>Pseudomonadati</taxon>
        <taxon>Pseudomonadota</taxon>
        <taxon>Gammaproteobacteria</taxon>
        <taxon>Aeromonadales</taxon>
        <taxon>Aeromonadaceae</taxon>
        <taxon>Pseudaeromonas</taxon>
    </lineage>
</organism>
<protein>
    <submittedName>
        <fullName evidence="2">DUF3530 family protein</fullName>
    </submittedName>
</protein>
<keyword evidence="1" id="KW-0732">Signal</keyword>
<proteinExistence type="predicted"/>
<reference evidence="3" key="1">
    <citation type="journal article" date="2019" name="Int. J. Syst. Evol. Microbiol.">
        <title>The Global Catalogue of Microorganisms (GCM) 10K type strain sequencing project: providing services to taxonomists for standard genome sequencing and annotation.</title>
        <authorList>
            <consortium name="The Broad Institute Genomics Platform"/>
            <consortium name="The Broad Institute Genome Sequencing Center for Infectious Disease"/>
            <person name="Wu L."/>
            <person name="Ma J."/>
        </authorList>
    </citation>
    <scope>NUCLEOTIDE SEQUENCE [LARGE SCALE GENOMIC DNA]</scope>
    <source>
        <strain evidence="3">JCM 32226</strain>
    </source>
</reference>
<feature type="chain" id="PRO_5045753978" evidence="1">
    <location>
        <begin position="20"/>
        <end position="247"/>
    </location>
</feature>
<dbReference type="EMBL" id="BAABFC010000012">
    <property type="protein sequence ID" value="GAA4499732.1"/>
    <property type="molecule type" value="Genomic_DNA"/>
</dbReference>
<dbReference type="Pfam" id="PF12048">
    <property type="entry name" value="DUF3530"/>
    <property type="match status" value="1"/>
</dbReference>
<evidence type="ECO:0000256" key="1">
    <source>
        <dbReference type="SAM" id="SignalP"/>
    </source>
</evidence>
<keyword evidence="3" id="KW-1185">Reference proteome</keyword>
<evidence type="ECO:0000313" key="3">
    <source>
        <dbReference type="Proteomes" id="UP001501321"/>
    </source>
</evidence>
<dbReference type="Proteomes" id="UP001501321">
    <property type="component" value="Unassembled WGS sequence"/>
</dbReference>
<accession>A0ABP8QCM8</accession>
<name>A0ABP8QCM8_9GAMM</name>
<comment type="caution">
    <text evidence="2">The sequence shown here is derived from an EMBL/GenBank/DDBJ whole genome shotgun (WGS) entry which is preliminary data.</text>
</comment>
<dbReference type="InterPro" id="IPR022529">
    <property type="entry name" value="DUF3530"/>
</dbReference>
<evidence type="ECO:0000313" key="2">
    <source>
        <dbReference type="EMBL" id="GAA4499732.1"/>
    </source>
</evidence>
<gene>
    <name evidence="2" type="ORF">GCM10023095_20380</name>
</gene>
<feature type="signal peptide" evidence="1">
    <location>
        <begin position="1"/>
        <end position="19"/>
    </location>
</feature>
<dbReference type="RefSeq" id="WP_345012675.1">
    <property type="nucleotide sequence ID" value="NZ_BAABFC010000012.1"/>
</dbReference>
<sequence length="247" mass="28002">MPRCLLVLLLLLCPWLAQAEEEVNVDEVYWQDQDWQQYGEAKQVGSQLTLWHKTNQGYRLGLALLLPDWQQVSQLLPLSHALNELGFDTLTMLPSPRQQDLDPGSEADQQKVQEFRQLWAEQVKDLQKNAGDGSGQHLLVAQGSSAAWLASLLAAQQLPAPDALLLLDAAYPAKDANAVMAREIAQLPVPVLDLYNSTPHPWRLDAAQARQLEVRRSNKLDWRQQGYRQPSQWANQVKGWLHHLGWQ</sequence>